<dbReference type="GO" id="GO:0005634">
    <property type="term" value="C:nucleus"/>
    <property type="evidence" value="ECO:0007669"/>
    <property type="project" value="UniProtKB-SubCell"/>
</dbReference>
<comment type="pathway">
    <text evidence="2">Protein modification; protein sumoylation.</text>
</comment>
<feature type="region of interest" description="Disordered" evidence="10">
    <location>
        <begin position="1"/>
        <end position="92"/>
    </location>
</feature>
<evidence type="ECO:0000256" key="5">
    <source>
        <dbReference type="ARBA" id="ARBA00022723"/>
    </source>
</evidence>
<gene>
    <name evidence="12" type="ORF">LACBIDRAFT_323012</name>
</gene>
<dbReference type="EMBL" id="DS547093">
    <property type="protein sequence ID" value="EDR13809.1"/>
    <property type="molecule type" value="Genomic_DNA"/>
</dbReference>
<comment type="similarity">
    <text evidence="3">Belongs to the NSE2 family.</text>
</comment>
<evidence type="ECO:0000256" key="10">
    <source>
        <dbReference type="SAM" id="MobiDB-lite"/>
    </source>
</evidence>
<dbReference type="UniPathway" id="UPA00886"/>
<dbReference type="GO" id="GO:0061665">
    <property type="term" value="F:SUMO ligase activity"/>
    <property type="evidence" value="ECO:0007669"/>
    <property type="project" value="TreeGrafter"/>
</dbReference>
<evidence type="ECO:0000256" key="7">
    <source>
        <dbReference type="ARBA" id="ARBA00022786"/>
    </source>
</evidence>
<dbReference type="CDD" id="cd16651">
    <property type="entry name" value="SPL-RING_NSE2"/>
    <property type="match status" value="1"/>
</dbReference>
<evidence type="ECO:0000259" key="11">
    <source>
        <dbReference type="Pfam" id="PF11789"/>
    </source>
</evidence>
<feature type="compositionally biased region" description="Basic residues" evidence="10">
    <location>
        <begin position="41"/>
        <end position="58"/>
    </location>
</feature>
<keyword evidence="5" id="KW-0479">Metal-binding</keyword>
<protein>
    <submittedName>
        <fullName evidence="12">Predicted protein</fullName>
    </submittedName>
</protein>
<dbReference type="RefSeq" id="XP_001876307.1">
    <property type="nucleotide sequence ID" value="XM_001876272.1"/>
</dbReference>
<dbReference type="Pfam" id="PF11789">
    <property type="entry name" value="zf-Nse"/>
    <property type="match status" value="1"/>
</dbReference>
<feature type="domain" description="SP-RING-type" evidence="11">
    <location>
        <begin position="241"/>
        <end position="300"/>
    </location>
</feature>
<name>B0CVV0_LACBS</name>
<feature type="compositionally biased region" description="Acidic residues" evidence="10">
    <location>
        <begin position="70"/>
        <end position="81"/>
    </location>
</feature>
<sequence>MPAASSSRRKPPRRQNSSDIEEDSTQPNGNASESDDNGPHSSKRAVKKEKVSAGKRRAVTADTGPSKDGGDDDEDEDDDRIDVENFQDQPLQKSDLQKLKGISNDWNLIDEVARNSWKVIGDVGVSLAEASQDDEAEESLKEADKIMKDLLNISAEMKAHSQAIIDIHQLVAQGEKIDNAGQRYKDGVKLQLDEYAGKTTRQKYAKSAEYYSFKSAIWVRYNVPWVIVKSDTDGDVSDDDDDLEIGGVTQTLKCPISLRTLEDPLTSSVCGHSFSAGAIRDYCSLKGLTALTKCPASGCNKAFRFADCKPDKDLAKKVKAFNRRAERAAEEESDAEEVIE</sequence>
<dbReference type="Gene3D" id="3.30.40.10">
    <property type="entry name" value="Zinc/RING finger domain, C3HC4 (zinc finger)"/>
    <property type="match status" value="1"/>
</dbReference>
<dbReference type="Proteomes" id="UP000001194">
    <property type="component" value="Unassembled WGS sequence"/>
</dbReference>
<evidence type="ECO:0000256" key="1">
    <source>
        <dbReference type="ARBA" id="ARBA00004123"/>
    </source>
</evidence>
<comment type="subcellular location">
    <subcellularLocation>
        <location evidence="1">Nucleus</location>
    </subcellularLocation>
</comment>
<keyword evidence="9" id="KW-0539">Nucleus</keyword>
<dbReference type="STRING" id="486041.B0CVV0"/>
<evidence type="ECO:0000256" key="3">
    <source>
        <dbReference type="ARBA" id="ARBA00008212"/>
    </source>
</evidence>
<evidence type="ECO:0000256" key="8">
    <source>
        <dbReference type="ARBA" id="ARBA00022833"/>
    </source>
</evidence>
<dbReference type="PANTHER" id="PTHR21330">
    <property type="entry name" value="E3 SUMO-PROTEIN LIGASE NSE2"/>
    <property type="match status" value="1"/>
</dbReference>
<evidence type="ECO:0000256" key="9">
    <source>
        <dbReference type="ARBA" id="ARBA00023242"/>
    </source>
</evidence>
<keyword evidence="7" id="KW-0833">Ubl conjugation pathway</keyword>
<dbReference type="HOGENOM" id="CLU_055164_0_0_1"/>
<dbReference type="GO" id="GO:0008270">
    <property type="term" value="F:zinc ion binding"/>
    <property type="evidence" value="ECO:0007669"/>
    <property type="project" value="UniProtKB-KW"/>
</dbReference>
<dbReference type="InterPro" id="IPR013083">
    <property type="entry name" value="Znf_RING/FYVE/PHD"/>
</dbReference>
<evidence type="ECO:0000313" key="13">
    <source>
        <dbReference type="Proteomes" id="UP000001194"/>
    </source>
</evidence>
<dbReference type="GeneID" id="6071397"/>
<keyword evidence="8" id="KW-0862">Zinc</keyword>
<evidence type="ECO:0000256" key="2">
    <source>
        <dbReference type="ARBA" id="ARBA00004718"/>
    </source>
</evidence>
<accession>B0CVV0</accession>
<dbReference type="SUPFAM" id="SSF57850">
    <property type="entry name" value="RING/U-box"/>
    <property type="match status" value="1"/>
</dbReference>
<reference evidence="12 13" key="1">
    <citation type="journal article" date="2008" name="Nature">
        <title>The genome of Laccaria bicolor provides insights into mycorrhizal symbiosis.</title>
        <authorList>
            <person name="Martin F."/>
            <person name="Aerts A."/>
            <person name="Ahren D."/>
            <person name="Brun A."/>
            <person name="Danchin E.G.J."/>
            <person name="Duchaussoy F."/>
            <person name="Gibon J."/>
            <person name="Kohler A."/>
            <person name="Lindquist E."/>
            <person name="Pereda V."/>
            <person name="Salamov A."/>
            <person name="Shapiro H.J."/>
            <person name="Wuyts J."/>
            <person name="Blaudez D."/>
            <person name="Buee M."/>
            <person name="Brokstein P."/>
            <person name="Canbaeck B."/>
            <person name="Cohen D."/>
            <person name="Courty P.E."/>
            <person name="Coutinho P.M."/>
            <person name="Delaruelle C."/>
            <person name="Detter J.C."/>
            <person name="Deveau A."/>
            <person name="DiFazio S."/>
            <person name="Duplessis S."/>
            <person name="Fraissinet-Tachet L."/>
            <person name="Lucic E."/>
            <person name="Frey-Klett P."/>
            <person name="Fourrey C."/>
            <person name="Feussner I."/>
            <person name="Gay G."/>
            <person name="Grimwood J."/>
            <person name="Hoegger P.J."/>
            <person name="Jain P."/>
            <person name="Kilaru S."/>
            <person name="Labbe J."/>
            <person name="Lin Y.C."/>
            <person name="Legue V."/>
            <person name="Le Tacon F."/>
            <person name="Marmeisse R."/>
            <person name="Melayah D."/>
            <person name="Montanini B."/>
            <person name="Muratet M."/>
            <person name="Nehls U."/>
            <person name="Niculita-Hirzel H."/>
            <person name="Oudot-Le Secq M.P."/>
            <person name="Peter M."/>
            <person name="Quesneville H."/>
            <person name="Rajashekar B."/>
            <person name="Reich M."/>
            <person name="Rouhier N."/>
            <person name="Schmutz J."/>
            <person name="Yin T."/>
            <person name="Chalot M."/>
            <person name="Henrissat B."/>
            <person name="Kuees U."/>
            <person name="Lucas S."/>
            <person name="Van de Peer Y."/>
            <person name="Podila G.K."/>
            <person name="Polle A."/>
            <person name="Pukkila P.J."/>
            <person name="Richardson P.M."/>
            <person name="Rouze P."/>
            <person name="Sanders I.R."/>
            <person name="Stajich J.E."/>
            <person name="Tunlid A."/>
            <person name="Tuskan G."/>
            <person name="Grigoriev I.V."/>
        </authorList>
    </citation>
    <scope>NUCLEOTIDE SEQUENCE [LARGE SCALE GENOMIC DNA]</scope>
    <source>
        <strain evidence="13">S238N-H82 / ATCC MYA-4686</strain>
    </source>
</reference>
<evidence type="ECO:0000313" key="12">
    <source>
        <dbReference type="EMBL" id="EDR13809.1"/>
    </source>
</evidence>
<keyword evidence="6" id="KW-0863">Zinc-finger</keyword>
<keyword evidence="13" id="KW-1185">Reference proteome</keyword>
<dbReference type="GO" id="GO:0016925">
    <property type="term" value="P:protein sumoylation"/>
    <property type="evidence" value="ECO:0007669"/>
    <property type="project" value="UniProtKB-UniPathway"/>
</dbReference>
<dbReference type="AlphaFoldDB" id="B0CVV0"/>
<dbReference type="InParanoid" id="B0CVV0"/>
<keyword evidence="4" id="KW-0808">Transferase</keyword>
<proteinExistence type="inferred from homology"/>
<dbReference type="KEGG" id="lbc:LACBIDRAFT_323012"/>
<evidence type="ECO:0000256" key="4">
    <source>
        <dbReference type="ARBA" id="ARBA00022679"/>
    </source>
</evidence>
<dbReference type="PANTHER" id="PTHR21330:SF1">
    <property type="entry name" value="E3 SUMO-PROTEIN LIGASE NSE2"/>
    <property type="match status" value="1"/>
</dbReference>
<evidence type="ECO:0000256" key="6">
    <source>
        <dbReference type="ARBA" id="ARBA00022771"/>
    </source>
</evidence>
<dbReference type="OrthoDB" id="26899at2759"/>
<dbReference type="InterPro" id="IPR026846">
    <property type="entry name" value="Nse2(Mms21)"/>
</dbReference>
<dbReference type="GO" id="GO:0000724">
    <property type="term" value="P:double-strand break repair via homologous recombination"/>
    <property type="evidence" value="ECO:0007669"/>
    <property type="project" value="InterPro"/>
</dbReference>
<dbReference type="InterPro" id="IPR004181">
    <property type="entry name" value="Znf_MIZ"/>
</dbReference>
<dbReference type="GO" id="GO:0030915">
    <property type="term" value="C:Smc5-Smc6 complex"/>
    <property type="evidence" value="ECO:0007669"/>
    <property type="project" value="InterPro"/>
</dbReference>
<organism evidence="13">
    <name type="scientific">Laccaria bicolor (strain S238N-H82 / ATCC MYA-4686)</name>
    <name type="common">Bicoloured deceiver</name>
    <name type="synonym">Laccaria laccata var. bicolor</name>
    <dbReference type="NCBI Taxonomy" id="486041"/>
    <lineage>
        <taxon>Eukaryota</taxon>
        <taxon>Fungi</taxon>
        <taxon>Dikarya</taxon>
        <taxon>Basidiomycota</taxon>
        <taxon>Agaricomycotina</taxon>
        <taxon>Agaricomycetes</taxon>
        <taxon>Agaricomycetidae</taxon>
        <taxon>Agaricales</taxon>
        <taxon>Agaricineae</taxon>
        <taxon>Hydnangiaceae</taxon>
        <taxon>Laccaria</taxon>
    </lineage>
</organism>